<keyword evidence="3 6" id="KW-0863">Zinc-finger</keyword>
<dbReference type="SUPFAM" id="SSF57667">
    <property type="entry name" value="beta-beta-alpha zinc fingers"/>
    <property type="match status" value="3"/>
</dbReference>
<keyword evidence="2" id="KW-0677">Repeat</keyword>
<dbReference type="SMART" id="SM00355">
    <property type="entry name" value="ZnF_C2H2"/>
    <property type="match status" value="6"/>
</dbReference>
<evidence type="ECO:0000259" key="8">
    <source>
        <dbReference type="PROSITE" id="PS50157"/>
    </source>
</evidence>
<keyword evidence="10" id="KW-1185">Reference proteome</keyword>
<evidence type="ECO:0000256" key="1">
    <source>
        <dbReference type="ARBA" id="ARBA00022723"/>
    </source>
</evidence>
<evidence type="ECO:0000256" key="4">
    <source>
        <dbReference type="ARBA" id="ARBA00022833"/>
    </source>
</evidence>
<dbReference type="InterPro" id="IPR013087">
    <property type="entry name" value="Znf_C2H2_type"/>
</dbReference>
<name>A0ABN8PZX1_9CNID</name>
<evidence type="ECO:0000313" key="10">
    <source>
        <dbReference type="Proteomes" id="UP001159405"/>
    </source>
</evidence>
<keyword evidence="5" id="KW-0539">Nucleus</keyword>
<evidence type="ECO:0000256" key="7">
    <source>
        <dbReference type="SAM" id="MobiDB-lite"/>
    </source>
</evidence>
<feature type="domain" description="C2H2-type" evidence="8">
    <location>
        <begin position="207"/>
        <end position="234"/>
    </location>
</feature>
<evidence type="ECO:0000256" key="5">
    <source>
        <dbReference type="ARBA" id="ARBA00023242"/>
    </source>
</evidence>
<keyword evidence="1" id="KW-0479">Metal-binding</keyword>
<reference evidence="9 10" key="1">
    <citation type="submission" date="2022-05" db="EMBL/GenBank/DDBJ databases">
        <authorList>
            <consortium name="Genoscope - CEA"/>
            <person name="William W."/>
        </authorList>
    </citation>
    <scope>NUCLEOTIDE SEQUENCE [LARGE SCALE GENOMIC DNA]</scope>
</reference>
<feature type="domain" description="C2H2-type" evidence="8">
    <location>
        <begin position="235"/>
        <end position="262"/>
    </location>
</feature>
<feature type="domain" description="C2H2-type" evidence="8">
    <location>
        <begin position="151"/>
        <end position="178"/>
    </location>
</feature>
<dbReference type="Proteomes" id="UP001159405">
    <property type="component" value="Unassembled WGS sequence"/>
</dbReference>
<sequence>MSSEEEATAANVLSQMSQIQQISCETIEATVINVGHHCDVETTAPPQVMEIVQAEVPDEEANEVLQQVQSAVQTIQRPNMVVTNDQVRSQLDTTVVAVLPVAVAPANSATATRVVSSGGGRVYPCEYCGKEFNKSYNLKTHIRVHTGERPYQCDQCGHGFANLGDLKRHARTHTGEKPFKCEFCGKVFSDFGSHKRHLRLHTGFKPFTCEHCGRDFTRLDSYKNHIRLHTGDRPYKCDTCEKEFNYLTTYKRHLNIHKGEKPFACEHCDKKFTRLNYLKNHLNTHAKHASQESQTDFKFDDASSQSQMVVDGQEGLDSMEEETAAQSIQNDKSEADKAEGDGGTDANKDDENDVPGTARTSETKVPDTSLLQQVTQVLGEIVPHNLSAEVTEGAGGPQIVVQGADQEGSQFKITLAQQLLLAQHLLNQVQTQRNGRGGTDADDGEPDVDQPQITTVTIPEITAELAEQIVNQAAAQHVAGEPTSIQTSAGDILIQSSAGVLHVPEGATAQESGQAGMVIGTEVVEDSGGNHHDEVVTEHVLQESTTVPVTSEDGVPLVDSNAVYVAIDPNQPDVQQLLGQIQVMAAASQVQQANEEESHSLGES</sequence>
<feature type="domain" description="C2H2-type" evidence="8">
    <location>
        <begin position="263"/>
        <end position="290"/>
    </location>
</feature>
<feature type="compositionally biased region" description="Basic and acidic residues" evidence="7">
    <location>
        <begin position="331"/>
        <end position="340"/>
    </location>
</feature>
<proteinExistence type="predicted"/>
<accession>A0ABN8PZX1</accession>
<feature type="domain" description="C2H2-type" evidence="8">
    <location>
        <begin position="179"/>
        <end position="206"/>
    </location>
</feature>
<dbReference type="Pfam" id="PF00096">
    <property type="entry name" value="zf-C2H2"/>
    <property type="match status" value="5"/>
</dbReference>
<dbReference type="PANTHER" id="PTHR24393">
    <property type="entry name" value="ZINC FINGER PROTEIN"/>
    <property type="match status" value="1"/>
</dbReference>
<dbReference type="PANTHER" id="PTHR24393:SF34">
    <property type="entry name" value="PR_SET DOMAIN 13"/>
    <property type="match status" value="1"/>
</dbReference>
<organism evidence="9 10">
    <name type="scientific">Porites lobata</name>
    <dbReference type="NCBI Taxonomy" id="104759"/>
    <lineage>
        <taxon>Eukaryota</taxon>
        <taxon>Metazoa</taxon>
        <taxon>Cnidaria</taxon>
        <taxon>Anthozoa</taxon>
        <taxon>Hexacorallia</taxon>
        <taxon>Scleractinia</taxon>
        <taxon>Fungiina</taxon>
        <taxon>Poritidae</taxon>
        <taxon>Porites</taxon>
    </lineage>
</organism>
<feature type="region of interest" description="Disordered" evidence="7">
    <location>
        <begin position="432"/>
        <end position="451"/>
    </location>
</feature>
<dbReference type="PROSITE" id="PS00028">
    <property type="entry name" value="ZINC_FINGER_C2H2_1"/>
    <property type="match status" value="6"/>
</dbReference>
<dbReference type="PROSITE" id="PS50157">
    <property type="entry name" value="ZINC_FINGER_C2H2_2"/>
    <property type="match status" value="6"/>
</dbReference>
<feature type="region of interest" description="Disordered" evidence="7">
    <location>
        <begin position="286"/>
        <end position="369"/>
    </location>
</feature>
<dbReference type="EMBL" id="CALNXK010000095">
    <property type="protein sequence ID" value="CAH3152842.1"/>
    <property type="molecule type" value="Genomic_DNA"/>
</dbReference>
<evidence type="ECO:0000256" key="2">
    <source>
        <dbReference type="ARBA" id="ARBA00022737"/>
    </source>
</evidence>
<gene>
    <name evidence="9" type="ORF">PLOB_00049315</name>
</gene>
<keyword evidence="4" id="KW-0862">Zinc</keyword>
<comment type="caution">
    <text evidence="9">The sequence shown here is derived from an EMBL/GenBank/DDBJ whole genome shotgun (WGS) entry which is preliminary data.</text>
</comment>
<evidence type="ECO:0000256" key="3">
    <source>
        <dbReference type="ARBA" id="ARBA00022771"/>
    </source>
</evidence>
<dbReference type="Gene3D" id="3.30.160.60">
    <property type="entry name" value="Classic Zinc Finger"/>
    <property type="match status" value="6"/>
</dbReference>
<evidence type="ECO:0000313" key="9">
    <source>
        <dbReference type="EMBL" id="CAH3152842.1"/>
    </source>
</evidence>
<feature type="domain" description="C2H2-type" evidence="8">
    <location>
        <begin position="123"/>
        <end position="150"/>
    </location>
</feature>
<evidence type="ECO:0000256" key="6">
    <source>
        <dbReference type="PROSITE-ProRule" id="PRU00042"/>
    </source>
</evidence>
<protein>
    <recommendedName>
        <fullName evidence="8">C2H2-type domain-containing protein</fullName>
    </recommendedName>
</protein>
<dbReference type="InterPro" id="IPR036236">
    <property type="entry name" value="Znf_C2H2_sf"/>
</dbReference>